<dbReference type="InterPro" id="IPR019277">
    <property type="entry name" value="DUF2304"/>
</dbReference>
<dbReference type="EMBL" id="SDHW01000002">
    <property type="protein sequence ID" value="RXK60698.1"/>
    <property type="molecule type" value="Genomic_DNA"/>
</dbReference>
<sequence>MTGIQLILISGFLLALLFFFIRWRNNIADVLLFTVLSSTAIIFILYPEWTNVIAHKLGVGRGADLVFYLCILIFSFVILKLYARIRKLEQMLTDLVRKESLHKKQADQQST</sequence>
<feature type="transmembrane region" description="Helical" evidence="1">
    <location>
        <begin position="66"/>
        <end position="83"/>
    </location>
</feature>
<gene>
    <name evidence="2" type="ORF">ESA94_09555</name>
</gene>
<dbReference type="Proteomes" id="UP000290204">
    <property type="component" value="Unassembled WGS sequence"/>
</dbReference>
<dbReference type="OrthoDB" id="964932at2"/>
<reference evidence="2 3" key="1">
    <citation type="submission" date="2019-01" db="EMBL/GenBank/DDBJ databases">
        <title>Lacibacter sp. strain TTM-7.</title>
        <authorList>
            <person name="Chen W.-M."/>
        </authorList>
    </citation>
    <scope>NUCLEOTIDE SEQUENCE [LARGE SCALE GENOMIC DNA]</scope>
    <source>
        <strain evidence="2 3">TTM-7</strain>
    </source>
</reference>
<comment type="caution">
    <text evidence="2">The sequence shown here is derived from an EMBL/GenBank/DDBJ whole genome shotgun (WGS) entry which is preliminary data.</text>
</comment>
<evidence type="ECO:0000313" key="3">
    <source>
        <dbReference type="Proteomes" id="UP000290204"/>
    </source>
</evidence>
<keyword evidence="3" id="KW-1185">Reference proteome</keyword>
<keyword evidence="1" id="KW-0812">Transmembrane</keyword>
<evidence type="ECO:0000256" key="1">
    <source>
        <dbReference type="SAM" id="Phobius"/>
    </source>
</evidence>
<accession>A0A4Q1CJZ5</accession>
<organism evidence="2 3">
    <name type="scientific">Lacibacter luteus</name>
    <dbReference type="NCBI Taxonomy" id="2508719"/>
    <lineage>
        <taxon>Bacteria</taxon>
        <taxon>Pseudomonadati</taxon>
        <taxon>Bacteroidota</taxon>
        <taxon>Chitinophagia</taxon>
        <taxon>Chitinophagales</taxon>
        <taxon>Chitinophagaceae</taxon>
        <taxon>Lacibacter</taxon>
    </lineage>
</organism>
<protein>
    <submittedName>
        <fullName evidence="2">DUF2304 domain-containing protein</fullName>
    </submittedName>
</protein>
<keyword evidence="1" id="KW-1133">Transmembrane helix</keyword>
<dbReference type="AlphaFoldDB" id="A0A4Q1CJZ5"/>
<proteinExistence type="predicted"/>
<feature type="transmembrane region" description="Helical" evidence="1">
    <location>
        <begin position="30"/>
        <end position="46"/>
    </location>
</feature>
<feature type="transmembrane region" description="Helical" evidence="1">
    <location>
        <begin position="6"/>
        <end position="23"/>
    </location>
</feature>
<evidence type="ECO:0000313" key="2">
    <source>
        <dbReference type="EMBL" id="RXK60698.1"/>
    </source>
</evidence>
<dbReference type="RefSeq" id="WP_129130659.1">
    <property type="nucleotide sequence ID" value="NZ_SDHW01000002.1"/>
</dbReference>
<dbReference type="Pfam" id="PF10066">
    <property type="entry name" value="DUF2304"/>
    <property type="match status" value="1"/>
</dbReference>
<name>A0A4Q1CJZ5_9BACT</name>
<keyword evidence="1" id="KW-0472">Membrane</keyword>